<evidence type="ECO:0000256" key="5">
    <source>
        <dbReference type="SAM" id="Phobius"/>
    </source>
</evidence>
<evidence type="ECO:0000313" key="6">
    <source>
        <dbReference type="EMBL" id="KAG8506470.1"/>
    </source>
</evidence>
<keyword evidence="7" id="KW-1185">Reference proteome</keyword>
<dbReference type="GO" id="GO:0042127">
    <property type="term" value="P:regulation of cell population proliferation"/>
    <property type="evidence" value="ECO:0007669"/>
    <property type="project" value="TreeGrafter"/>
</dbReference>
<comment type="subcellular location">
    <subcellularLocation>
        <location evidence="1">Membrane</location>
        <topology evidence="1">Single-pass membrane protein</topology>
    </subcellularLocation>
</comment>
<comment type="caution">
    <text evidence="6">The sequence shown here is derived from an EMBL/GenBank/DDBJ whole genome shotgun (WGS) entry which is preliminary data.</text>
</comment>
<feature type="transmembrane region" description="Helical" evidence="5">
    <location>
        <begin position="31"/>
        <end position="52"/>
    </location>
</feature>
<evidence type="ECO:0000256" key="3">
    <source>
        <dbReference type="ARBA" id="ARBA00022989"/>
    </source>
</evidence>
<dbReference type="OrthoDB" id="9666358at2759"/>
<dbReference type="PANTHER" id="PTHR36982">
    <property type="entry name" value="CLCA DOMAIN-CONTAINING PROTEIN"/>
    <property type="match status" value="1"/>
</dbReference>
<proteinExistence type="predicted"/>
<dbReference type="PANTHER" id="PTHR36982:SF3">
    <property type="entry name" value="SMALL INTEGRAL MEMBRANE PROTEIN 22"/>
    <property type="match status" value="1"/>
</dbReference>
<evidence type="ECO:0000256" key="2">
    <source>
        <dbReference type="ARBA" id="ARBA00022692"/>
    </source>
</evidence>
<dbReference type="Pfam" id="PF15831">
    <property type="entry name" value="SMIM5_18_22"/>
    <property type="match status" value="1"/>
</dbReference>
<accession>A0A8J5ZX52</accession>
<name>A0A8J5ZX52_GALPY</name>
<evidence type="ECO:0000313" key="7">
    <source>
        <dbReference type="Proteomes" id="UP000700334"/>
    </source>
</evidence>
<protein>
    <submittedName>
        <fullName evidence="6">Small integral membrane protein 22</fullName>
    </submittedName>
</protein>
<dbReference type="AlphaFoldDB" id="A0A8J5ZX52"/>
<organism evidence="6 7">
    <name type="scientific">Galemys pyrenaicus</name>
    <name type="common">Iberian desman</name>
    <name type="synonym">Pyrenean desman</name>
    <dbReference type="NCBI Taxonomy" id="202257"/>
    <lineage>
        <taxon>Eukaryota</taxon>
        <taxon>Metazoa</taxon>
        <taxon>Chordata</taxon>
        <taxon>Craniata</taxon>
        <taxon>Vertebrata</taxon>
        <taxon>Euteleostomi</taxon>
        <taxon>Mammalia</taxon>
        <taxon>Eutheria</taxon>
        <taxon>Laurasiatheria</taxon>
        <taxon>Eulipotyphla</taxon>
        <taxon>Talpidae</taxon>
        <taxon>Galemys</taxon>
    </lineage>
</organism>
<dbReference type="InterPro" id="IPR031671">
    <property type="entry name" value="SMIM5/18/22"/>
</dbReference>
<evidence type="ECO:0000256" key="4">
    <source>
        <dbReference type="ARBA" id="ARBA00023136"/>
    </source>
</evidence>
<keyword evidence="2 5" id="KW-0812">Transmembrane</keyword>
<keyword evidence="3 5" id="KW-1133">Transmembrane helix</keyword>
<dbReference type="GO" id="GO:0016020">
    <property type="term" value="C:membrane"/>
    <property type="evidence" value="ECO:0007669"/>
    <property type="project" value="UniProtKB-SubCell"/>
</dbReference>
<evidence type="ECO:0000256" key="1">
    <source>
        <dbReference type="ARBA" id="ARBA00004167"/>
    </source>
</evidence>
<keyword evidence="4 5" id="KW-0472">Membrane</keyword>
<reference evidence="6" key="1">
    <citation type="journal article" date="2021" name="Evol. Appl.">
        <title>The genome of the Pyrenean desman and the effects of bottlenecks and inbreeding on the genomic landscape of an endangered species.</title>
        <authorList>
            <person name="Escoda L."/>
            <person name="Castresana J."/>
        </authorList>
    </citation>
    <scope>NUCLEOTIDE SEQUENCE</scope>
    <source>
        <strain evidence="6">IBE-C5619</strain>
    </source>
</reference>
<gene>
    <name evidence="6" type="ORF">J0S82_010387</name>
</gene>
<dbReference type="CDD" id="cd20255">
    <property type="entry name" value="CASIMO1_SMIM22"/>
    <property type="match status" value="1"/>
</dbReference>
<dbReference type="EMBL" id="JAGFMF010012160">
    <property type="protein sequence ID" value="KAG8506470.1"/>
    <property type="molecule type" value="Genomic_DNA"/>
</dbReference>
<sequence>MGTVEELDSTVRDVLGKLKSHRPFQSGWDTAAFVIFLAFVGTVLLLLLLVFMRCCCRSCCCSCCRRRGARAKVRPQQASRWLVARGARAGLKLQGKLGWGGWEPGSEGLGPVLSCRKSPGEWTTWLWNLSAGLEAPLPARVPAGNSNNACFAQSECLSLPCRGGWPPAVLDSTLKLLQVT</sequence>
<dbReference type="Proteomes" id="UP000700334">
    <property type="component" value="Unassembled WGS sequence"/>
</dbReference>
<dbReference type="InterPro" id="IPR053081">
    <property type="entry name" value="SIM_Modulators"/>
</dbReference>